<dbReference type="CDD" id="cd21031">
    <property type="entry name" value="MEV_P-protein-C_like"/>
    <property type="match status" value="1"/>
</dbReference>
<organism evidence="6">
    <name type="scientific">Avian paramyxovirus 1</name>
    <name type="common">NDV</name>
    <name type="synonym">Avian orthoavulavirus 1</name>
    <dbReference type="NCBI Taxonomy" id="2560319"/>
    <lineage>
        <taxon>Viruses</taxon>
        <taxon>Riboviria</taxon>
        <taxon>Orthornavirae</taxon>
        <taxon>Negarnaviricota</taxon>
        <taxon>Haploviricotina</taxon>
        <taxon>Monjiviricetes</taxon>
        <taxon>Mononegavirales</taxon>
        <taxon>Paramyxoviridae</taxon>
        <taxon>Avulavirinae</taxon>
        <taxon>Orthoavulavirus</taxon>
        <taxon>Orthoavulavirus javaense</taxon>
    </lineage>
</organism>
<evidence type="ECO:0000256" key="4">
    <source>
        <dbReference type="SAM" id="MobiDB-lite"/>
    </source>
</evidence>
<keyword evidence="3" id="KW-0693">Viral RNA replication</keyword>
<dbReference type="Pfam" id="PF03210">
    <property type="entry name" value="Paramyx_P_V_C"/>
    <property type="match status" value="1"/>
</dbReference>
<accession>A0A5J6BPC5</accession>
<feature type="compositionally biased region" description="Polar residues" evidence="4">
    <location>
        <begin position="146"/>
        <end position="164"/>
    </location>
</feature>
<feature type="compositionally biased region" description="Polar residues" evidence="4">
    <location>
        <begin position="75"/>
        <end position="114"/>
    </location>
</feature>
<evidence type="ECO:0000259" key="5">
    <source>
        <dbReference type="Pfam" id="PF14313"/>
    </source>
</evidence>
<feature type="domain" description="Phosphoprotein P soyouz module" evidence="5">
    <location>
        <begin position="1"/>
        <end position="58"/>
    </location>
</feature>
<feature type="region of interest" description="Disordered" evidence="4">
    <location>
        <begin position="126"/>
        <end position="211"/>
    </location>
</feature>
<dbReference type="InterPro" id="IPR025909">
    <property type="entry name" value="Soyouz_module"/>
</dbReference>
<dbReference type="Pfam" id="PF14313">
    <property type="entry name" value="Soyouz_module"/>
    <property type="match status" value="1"/>
</dbReference>
<dbReference type="Gene3D" id="1.20.5.300">
    <property type="match status" value="1"/>
</dbReference>
<dbReference type="EMBL" id="MK423875">
    <property type="protein sequence ID" value="QEH60513.1"/>
    <property type="molecule type" value="Viral_cRNA"/>
</dbReference>
<evidence type="ECO:0000256" key="2">
    <source>
        <dbReference type="ARBA" id="ARBA00022553"/>
    </source>
</evidence>
<evidence type="ECO:0000256" key="1">
    <source>
        <dbReference type="ARBA" id="ARBA00020572"/>
    </source>
</evidence>
<feature type="compositionally biased region" description="Polar residues" evidence="4">
    <location>
        <begin position="200"/>
        <end position="209"/>
    </location>
</feature>
<evidence type="ECO:0000256" key="3">
    <source>
        <dbReference type="ARBA" id="ARBA00022953"/>
    </source>
</evidence>
<sequence length="395" mass="42142">MATFTDAEIDDIFETSGTVIDSIITAQGKSAETAGRSAIPQSKTEAPSTAREKHGSAQPHASQDALDQQDRTKKQPSTPEQATPHNNLPTTSTEPLPTQAASETSDTQPKTGASNSLLSMLDKLSNKSSNAKKGPWSGLQEGHHQSPAQQYGNQPSHGSNQGRPQHQAKAVPGNQGIDENTAYHGQRKESQPSAGATPHAPQSGQSQDNIPVPVDRVQLPADFAQAMMSMMEALSQKVNKVDHQLDLVLKQTSYIPMMRSEIQQLKTSVAIMEANLGMMKILDPGCANISSLSDLRAVARSHPVLVSGPGDPSPYVTQGGEMTLNKLSQPVQHPSELIKSATASGPDMGVEKDTVRALITSRPMHPSSSAKLLSKLDAARSIEEIRKIKRLALNG</sequence>
<keyword evidence="2" id="KW-0597">Phosphoprotein</keyword>
<reference evidence="6" key="1">
    <citation type="submission" date="2019-01" db="EMBL/GenBank/DDBJ databases">
        <authorList>
            <person name="Tran G.T.H."/>
            <person name="Dong H.V."/>
            <person name="Dao T.D."/>
            <person name="Iskender S."/>
            <person name="Mairambek I."/>
            <person name="Omatsu T."/>
            <person name="Katayama Y."/>
            <person name="Mizutani T."/>
            <person name="Ozeki Y."/>
            <person name="Takeda Y."/>
            <person name="Ogawa H."/>
            <person name="Imai K."/>
        </authorList>
    </citation>
    <scope>NUCLEOTIDE SEQUENCE</scope>
    <source>
        <strain evidence="6">Chicken/Kyrgyzstan/2016/1-16</strain>
    </source>
</reference>
<gene>
    <name evidence="6" type="primary">P</name>
</gene>
<evidence type="ECO:0000313" key="6">
    <source>
        <dbReference type="EMBL" id="QEH60513.1"/>
    </source>
</evidence>
<proteinExistence type="predicted"/>
<dbReference type="InterPro" id="IPR004897">
    <property type="entry name" value="P/V_Pprotein_paramyxoviral"/>
</dbReference>
<protein>
    <recommendedName>
        <fullName evidence="1">Phosphoprotein</fullName>
    </recommendedName>
</protein>
<name>A0A5J6BPC5_NCDV</name>
<feature type="region of interest" description="Disordered" evidence="4">
    <location>
        <begin position="28"/>
        <end position="114"/>
    </location>
</feature>